<sequence>MSRANNHRASVMFSTGLRSAPSLHGTSSDRTMPPAIPTPIHRHAAPSGPWPWVDFDTDSDLMLNYGNTPTSPGTAGESWRGYPEALFGNWKPDQVKRSKMLSNSPELGKCSAHWLDILTNGAFTILDEEGQDQTSTIAPERINEFWALLQTPRPANIRVRALFVDNISSTVLQMLGTRYNIEPFFFTSSLNWIPSHYQEEVRSGKGDHITITLQFMRTMQNPVTRPSTPTAETPNSLRSIPLQHISTDEPQVIDTQAPLSLSCGNIVLHDLLAIHMVRSEDSSTIISYHPSSGCRRPPAKRLHSIVYRAGQSVYWQKIFAQSKDPTFLFLAILWYPLYAWDQAFDALYTHINWLESQVLLTDNINLTHKLHIIQAHLLNYQSLLRDFQKSVEFLHKTPNPAMYSDKYTPNERKISMNLMARECGNLLSEIARLESRRLMQISRLKNVMELAFAIVNIEDSKHMRELSEVTVRDSAAMKQISYLTMIFLPASFTAAVFGMNVNEVTGQQGQETLVHYVATALALTCATSWLMVACHSHSPFISKDSTLVQRVMWPMFYIFKRFNGKWRQKSLKNFQDIV</sequence>
<proteinExistence type="predicted"/>
<feature type="transmembrane region" description="Helical" evidence="6">
    <location>
        <begin position="482"/>
        <end position="501"/>
    </location>
</feature>
<dbReference type="Gene3D" id="1.20.58.340">
    <property type="entry name" value="Magnesium transport protein CorA, transmembrane region"/>
    <property type="match status" value="1"/>
</dbReference>
<dbReference type="EMBL" id="JABBWK010000058">
    <property type="protein sequence ID" value="KAG1896167.1"/>
    <property type="molecule type" value="Genomic_DNA"/>
</dbReference>
<keyword evidence="8" id="KW-1185">Reference proteome</keyword>
<dbReference type="PANTHER" id="PTHR46494:SF1">
    <property type="entry name" value="CORA FAMILY METAL ION TRANSPORTER (EUROFUNG)"/>
    <property type="match status" value="1"/>
</dbReference>
<keyword evidence="2 6" id="KW-0812">Transmembrane</keyword>
<evidence type="ECO:0000256" key="5">
    <source>
        <dbReference type="SAM" id="MobiDB-lite"/>
    </source>
</evidence>
<dbReference type="GeneID" id="64666750"/>
<evidence type="ECO:0000313" key="7">
    <source>
        <dbReference type="EMBL" id="KAG1896167.1"/>
    </source>
</evidence>
<keyword evidence="3 6" id="KW-1133">Transmembrane helix</keyword>
<dbReference type="InterPro" id="IPR045863">
    <property type="entry name" value="CorA_TM1_TM2"/>
</dbReference>
<feature type="region of interest" description="Disordered" evidence="5">
    <location>
        <begin position="1"/>
        <end position="36"/>
    </location>
</feature>
<dbReference type="Proteomes" id="UP001195769">
    <property type="component" value="Unassembled WGS sequence"/>
</dbReference>
<comment type="subcellular location">
    <subcellularLocation>
        <location evidence="1">Cell membrane</location>
        <topology evidence="1">Multi-pass membrane protein</topology>
    </subcellularLocation>
</comment>
<dbReference type="GO" id="GO:0050897">
    <property type="term" value="F:cobalt ion binding"/>
    <property type="evidence" value="ECO:0007669"/>
    <property type="project" value="TreeGrafter"/>
</dbReference>
<dbReference type="InterPro" id="IPR002523">
    <property type="entry name" value="MgTranspt_CorA/ZnTranspt_ZntB"/>
</dbReference>
<dbReference type="GO" id="GO:0005886">
    <property type="term" value="C:plasma membrane"/>
    <property type="evidence" value="ECO:0007669"/>
    <property type="project" value="UniProtKB-SubCell"/>
</dbReference>
<evidence type="ECO:0000256" key="6">
    <source>
        <dbReference type="SAM" id="Phobius"/>
    </source>
</evidence>
<dbReference type="RefSeq" id="XP_041221743.1">
    <property type="nucleotide sequence ID" value="XM_041372452.1"/>
</dbReference>
<evidence type="ECO:0000313" key="8">
    <source>
        <dbReference type="Proteomes" id="UP001195769"/>
    </source>
</evidence>
<comment type="caution">
    <text evidence="7">The sequence shown here is derived from an EMBL/GenBank/DDBJ whole genome shotgun (WGS) entry which is preliminary data.</text>
</comment>
<dbReference type="AlphaFoldDB" id="A0AAD4DYA6"/>
<dbReference type="PANTHER" id="PTHR46494">
    <property type="entry name" value="CORA FAMILY METAL ION TRANSPORTER (EUROFUNG)"/>
    <property type="match status" value="1"/>
</dbReference>
<evidence type="ECO:0000256" key="4">
    <source>
        <dbReference type="ARBA" id="ARBA00023136"/>
    </source>
</evidence>
<dbReference type="GO" id="GO:0015087">
    <property type="term" value="F:cobalt ion transmembrane transporter activity"/>
    <property type="evidence" value="ECO:0007669"/>
    <property type="project" value="TreeGrafter"/>
</dbReference>
<protein>
    <submittedName>
        <fullName evidence="7">Uncharacterized protein</fullName>
    </submittedName>
</protein>
<dbReference type="GO" id="GO:0015095">
    <property type="term" value="F:magnesium ion transmembrane transporter activity"/>
    <property type="evidence" value="ECO:0007669"/>
    <property type="project" value="TreeGrafter"/>
</dbReference>
<dbReference type="Pfam" id="PF01544">
    <property type="entry name" value="CorA"/>
    <property type="match status" value="1"/>
</dbReference>
<name>A0AAD4DYA6_9AGAM</name>
<gene>
    <name evidence="7" type="ORF">F5891DRAFT_609973</name>
</gene>
<keyword evidence="4 6" id="KW-0472">Membrane</keyword>
<evidence type="ECO:0000256" key="2">
    <source>
        <dbReference type="ARBA" id="ARBA00022692"/>
    </source>
</evidence>
<reference evidence="7" key="1">
    <citation type="journal article" date="2020" name="New Phytol.">
        <title>Comparative genomics reveals dynamic genome evolution in host specialist ectomycorrhizal fungi.</title>
        <authorList>
            <person name="Lofgren L.A."/>
            <person name="Nguyen N.H."/>
            <person name="Vilgalys R."/>
            <person name="Ruytinx J."/>
            <person name="Liao H.L."/>
            <person name="Branco S."/>
            <person name="Kuo A."/>
            <person name="LaButti K."/>
            <person name="Lipzen A."/>
            <person name="Andreopoulos W."/>
            <person name="Pangilinan J."/>
            <person name="Riley R."/>
            <person name="Hundley H."/>
            <person name="Na H."/>
            <person name="Barry K."/>
            <person name="Grigoriev I.V."/>
            <person name="Stajich J.E."/>
            <person name="Kennedy P.G."/>
        </authorList>
    </citation>
    <scope>NUCLEOTIDE SEQUENCE</scope>
    <source>
        <strain evidence="7">FC203</strain>
    </source>
</reference>
<dbReference type="SUPFAM" id="SSF144083">
    <property type="entry name" value="Magnesium transport protein CorA, transmembrane region"/>
    <property type="match status" value="1"/>
</dbReference>
<evidence type="ECO:0000256" key="1">
    <source>
        <dbReference type="ARBA" id="ARBA00004651"/>
    </source>
</evidence>
<feature type="transmembrane region" description="Helical" evidence="6">
    <location>
        <begin position="513"/>
        <end position="533"/>
    </location>
</feature>
<accession>A0AAD4DYA6</accession>
<evidence type="ECO:0000256" key="3">
    <source>
        <dbReference type="ARBA" id="ARBA00022989"/>
    </source>
</evidence>
<organism evidence="7 8">
    <name type="scientific">Suillus fuscotomentosus</name>
    <dbReference type="NCBI Taxonomy" id="1912939"/>
    <lineage>
        <taxon>Eukaryota</taxon>
        <taxon>Fungi</taxon>
        <taxon>Dikarya</taxon>
        <taxon>Basidiomycota</taxon>
        <taxon>Agaricomycotina</taxon>
        <taxon>Agaricomycetes</taxon>
        <taxon>Agaricomycetidae</taxon>
        <taxon>Boletales</taxon>
        <taxon>Suillineae</taxon>
        <taxon>Suillaceae</taxon>
        <taxon>Suillus</taxon>
    </lineage>
</organism>
<dbReference type="GO" id="GO:0000287">
    <property type="term" value="F:magnesium ion binding"/>
    <property type="evidence" value="ECO:0007669"/>
    <property type="project" value="TreeGrafter"/>
</dbReference>